<reference evidence="1" key="1">
    <citation type="journal article" date="2023" name="G3 (Bethesda)">
        <title>A reference genome for the long-term kleptoplast-retaining sea slug Elysia crispata morphotype clarki.</title>
        <authorList>
            <person name="Eastman K.E."/>
            <person name="Pendleton A.L."/>
            <person name="Shaikh M.A."/>
            <person name="Suttiyut T."/>
            <person name="Ogas R."/>
            <person name="Tomko P."/>
            <person name="Gavelis G."/>
            <person name="Widhalm J.R."/>
            <person name="Wisecaver J.H."/>
        </authorList>
    </citation>
    <scope>NUCLEOTIDE SEQUENCE</scope>
    <source>
        <strain evidence="1">ECLA1</strain>
    </source>
</reference>
<accession>A0AAE0ZN83</accession>
<gene>
    <name evidence="1" type="ORF">RRG08_051128</name>
</gene>
<dbReference type="EMBL" id="JAWDGP010003620">
    <property type="protein sequence ID" value="KAK3772549.1"/>
    <property type="molecule type" value="Genomic_DNA"/>
</dbReference>
<protein>
    <submittedName>
        <fullName evidence="1">Uncharacterized protein</fullName>
    </submittedName>
</protein>
<sequence>NGSTGEGTSLTLQERKNITEKWVALSSLEGGGKRYDCNGSSWWNMLQRYTRVDPACSGLWSSRDFRSRAALFYTDLCGVESLEMMSTGVGYHDVESQEIMSLRTGYHDDENHGIMSLRTGYHDDESHGMMSLRTGYDDDENHGMVSPEVGYHDVEIQEIMSLWPR</sequence>
<dbReference type="Proteomes" id="UP001283361">
    <property type="component" value="Unassembled WGS sequence"/>
</dbReference>
<keyword evidence="2" id="KW-1185">Reference proteome</keyword>
<evidence type="ECO:0000313" key="1">
    <source>
        <dbReference type="EMBL" id="KAK3772549.1"/>
    </source>
</evidence>
<proteinExistence type="predicted"/>
<evidence type="ECO:0000313" key="2">
    <source>
        <dbReference type="Proteomes" id="UP001283361"/>
    </source>
</evidence>
<comment type="caution">
    <text evidence="1">The sequence shown here is derived from an EMBL/GenBank/DDBJ whole genome shotgun (WGS) entry which is preliminary data.</text>
</comment>
<organism evidence="1 2">
    <name type="scientific">Elysia crispata</name>
    <name type="common">lettuce slug</name>
    <dbReference type="NCBI Taxonomy" id="231223"/>
    <lineage>
        <taxon>Eukaryota</taxon>
        <taxon>Metazoa</taxon>
        <taxon>Spiralia</taxon>
        <taxon>Lophotrochozoa</taxon>
        <taxon>Mollusca</taxon>
        <taxon>Gastropoda</taxon>
        <taxon>Heterobranchia</taxon>
        <taxon>Euthyneura</taxon>
        <taxon>Panpulmonata</taxon>
        <taxon>Sacoglossa</taxon>
        <taxon>Placobranchoidea</taxon>
        <taxon>Plakobranchidae</taxon>
        <taxon>Elysia</taxon>
    </lineage>
</organism>
<feature type="non-terminal residue" evidence="1">
    <location>
        <position position="1"/>
    </location>
</feature>
<name>A0AAE0ZN83_9GAST</name>
<dbReference type="AlphaFoldDB" id="A0AAE0ZN83"/>